<keyword evidence="2" id="KW-0812">Transmembrane</keyword>
<gene>
    <name evidence="4" type="ORF">PTSG_06854</name>
</gene>
<feature type="compositionally biased region" description="Basic and acidic residues" evidence="1">
    <location>
        <begin position="115"/>
        <end position="138"/>
    </location>
</feature>
<feature type="compositionally biased region" description="Low complexity" evidence="1">
    <location>
        <begin position="183"/>
        <end position="203"/>
    </location>
</feature>
<sequence length="381" mass="39947">MTPSMARLAACAALLSVLCCSSSFVAAEEQCNVDRPECGFLNNRQCPDPASGHPSHLNRCCQKDSLGCYTACCADYFGSSIATVVVMAVFLTFCLLCPILAYCCKKLNSWHANREQERVVEEQVQRTERSFDEREHARRAGMRTETPPSYYGPGEKAPDYEAALSDTVLVSSGGSTANLLASTASSGSGNSETAAASGANSSNGSGGGGGGVFSLFGRRRTTHQQQGSTGRTRQSALPSLPEEEREHFNADTYHLQATATATTSSSSSAGEAPQQHEYTTLHAGQQASTSNSNSGDGGGAGNGNTTAPHPAVSALVAEAEFRAPTPSSPPAYDSVVHMIESINDDDDDEDDGDGSSSSSSSSSLRRSRTATPVNQLEEQDV</sequence>
<organism evidence="5">
    <name type="scientific">Salpingoeca rosetta (strain ATCC 50818 / BSB-021)</name>
    <dbReference type="NCBI Taxonomy" id="946362"/>
    <lineage>
        <taxon>Eukaryota</taxon>
        <taxon>Choanoflagellata</taxon>
        <taxon>Craspedida</taxon>
        <taxon>Salpingoecidae</taxon>
        <taxon>Salpingoeca</taxon>
    </lineage>
</organism>
<protein>
    <submittedName>
        <fullName evidence="4">Uncharacterized protein</fullName>
    </submittedName>
</protein>
<feature type="signal peptide" evidence="3">
    <location>
        <begin position="1"/>
        <end position="27"/>
    </location>
</feature>
<evidence type="ECO:0000313" key="5">
    <source>
        <dbReference type="Proteomes" id="UP000007799"/>
    </source>
</evidence>
<dbReference type="RefSeq" id="XP_004992254.1">
    <property type="nucleotide sequence ID" value="XM_004992197.1"/>
</dbReference>
<keyword evidence="3" id="KW-0732">Signal</keyword>
<accession>F2UF01</accession>
<feature type="compositionally biased region" description="Polar residues" evidence="1">
    <location>
        <begin position="223"/>
        <end position="237"/>
    </location>
</feature>
<feature type="transmembrane region" description="Helical" evidence="2">
    <location>
        <begin position="84"/>
        <end position="104"/>
    </location>
</feature>
<evidence type="ECO:0000256" key="3">
    <source>
        <dbReference type="SAM" id="SignalP"/>
    </source>
</evidence>
<evidence type="ECO:0000313" key="4">
    <source>
        <dbReference type="EMBL" id="EGD75201.1"/>
    </source>
</evidence>
<feature type="chain" id="PRO_5003290606" evidence="3">
    <location>
        <begin position="28"/>
        <end position="381"/>
    </location>
</feature>
<keyword evidence="2" id="KW-0472">Membrane</keyword>
<dbReference type="GeneID" id="16072814"/>
<feature type="compositionally biased region" description="Polar residues" evidence="1">
    <location>
        <begin position="369"/>
        <end position="381"/>
    </location>
</feature>
<proteinExistence type="predicted"/>
<dbReference type="KEGG" id="sre:PTSG_06854"/>
<dbReference type="InParanoid" id="F2UF01"/>
<keyword evidence="5" id="KW-1185">Reference proteome</keyword>
<dbReference type="AlphaFoldDB" id="F2UF01"/>
<dbReference type="Proteomes" id="UP000007799">
    <property type="component" value="Unassembled WGS sequence"/>
</dbReference>
<feature type="region of interest" description="Disordered" evidence="1">
    <location>
        <begin position="183"/>
        <end position="246"/>
    </location>
</feature>
<dbReference type="EMBL" id="GL832971">
    <property type="protein sequence ID" value="EGD75201.1"/>
    <property type="molecule type" value="Genomic_DNA"/>
</dbReference>
<evidence type="ECO:0000256" key="2">
    <source>
        <dbReference type="SAM" id="Phobius"/>
    </source>
</evidence>
<name>F2UF01_SALR5</name>
<feature type="region of interest" description="Disordered" evidence="1">
    <location>
        <begin position="115"/>
        <end position="157"/>
    </location>
</feature>
<feature type="compositionally biased region" description="Acidic residues" evidence="1">
    <location>
        <begin position="342"/>
        <end position="353"/>
    </location>
</feature>
<feature type="region of interest" description="Disordered" evidence="1">
    <location>
        <begin position="281"/>
        <end position="381"/>
    </location>
</feature>
<keyword evidence="2" id="KW-1133">Transmembrane helix</keyword>
<evidence type="ECO:0000256" key="1">
    <source>
        <dbReference type="SAM" id="MobiDB-lite"/>
    </source>
</evidence>
<feature type="compositionally biased region" description="Low complexity" evidence="1">
    <location>
        <begin position="354"/>
        <end position="363"/>
    </location>
</feature>
<reference evidence="4" key="1">
    <citation type="submission" date="2009-08" db="EMBL/GenBank/DDBJ databases">
        <title>Annotation of Salpingoeca rosetta.</title>
        <authorList>
            <consortium name="The Broad Institute Genome Sequencing Platform"/>
            <person name="Russ C."/>
            <person name="Cuomo C."/>
            <person name="Burger G."/>
            <person name="Gray M.W."/>
            <person name="Holland P.W.H."/>
            <person name="King N."/>
            <person name="Lang F.B.F."/>
            <person name="Roger A.J."/>
            <person name="Ruiz-Trillo I."/>
            <person name="Young S.K."/>
            <person name="Zeng Q."/>
            <person name="Gargeya S."/>
            <person name="Alvarado L."/>
            <person name="Berlin A."/>
            <person name="Chapman S.B."/>
            <person name="Chen Z."/>
            <person name="Freedman E."/>
            <person name="Gellesch M."/>
            <person name="Goldberg J."/>
            <person name="Griggs A."/>
            <person name="Gujja S."/>
            <person name="Heilman E."/>
            <person name="Heiman D."/>
            <person name="Howarth C."/>
            <person name="Mehta T."/>
            <person name="Neiman D."/>
            <person name="Pearson M."/>
            <person name="Roberts A."/>
            <person name="Saif S."/>
            <person name="Shea T."/>
            <person name="Shenoy N."/>
            <person name="Sisk P."/>
            <person name="Stolte C."/>
            <person name="Sykes S."/>
            <person name="White J."/>
            <person name="Yandava C."/>
            <person name="Haas B."/>
            <person name="Nusbaum C."/>
            <person name="Birren B."/>
        </authorList>
    </citation>
    <scope>NUCLEOTIDE SEQUENCE [LARGE SCALE GENOMIC DNA]</scope>
    <source>
        <strain evidence="4">ATCC 50818</strain>
    </source>
</reference>